<dbReference type="CDD" id="cd00400">
    <property type="entry name" value="Voltage_gated_ClC"/>
    <property type="match status" value="1"/>
</dbReference>
<dbReference type="InterPro" id="IPR001807">
    <property type="entry name" value="ClC"/>
</dbReference>
<dbReference type="Gene3D" id="1.10.3080.10">
    <property type="entry name" value="Clc chloride channel"/>
    <property type="match status" value="1"/>
</dbReference>
<feature type="transmembrane region" description="Helical" evidence="6">
    <location>
        <begin position="360"/>
        <end position="376"/>
    </location>
</feature>
<name>A0A7X0KTU2_9MICO</name>
<keyword evidence="3 6" id="KW-1133">Transmembrane helix</keyword>
<comment type="subcellular location">
    <subcellularLocation>
        <location evidence="1">Membrane</location>
        <topology evidence="1">Multi-pass membrane protein</topology>
    </subcellularLocation>
</comment>
<feature type="transmembrane region" description="Helical" evidence="6">
    <location>
        <begin position="233"/>
        <end position="257"/>
    </location>
</feature>
<feature type="transmembrane region" description="Helical" evidence="6">
    <location>
        <begin position="269"/>
        <end position="289"/>
    </location>
</feature>
<dbReference type="AlphaFoldDB" id="A0A7X0KTU2"/>
<evidence type="ECO:0000256" key="5">
    <source>
        <dbReference type="SAM" id="MobiDB-lite"/>
    </source>
</evidence>
<dbReference type="GO" id="GO:0005886">
    <property type="term" value="C:plasma membrane"/>
    <property type="evidence" value="ECO:0007669"/>
    <property type="project" value="TreeGrafter"/>
</dbReference>
<dbReference type="EMBL" id="JACHML010000001">
    <property type="protein sequence ID" value="MBB6390439.1"/>
    <property type="molecule type" value="Genomic_DNA"/>
</dbReference>
<dbReference type="RefSeq" id="WP_184749687.1">
    <property type="nucleotide sequence ID" value="NZ_BAAAJR010000003.1"/>
</dbReference>
<gene>
    <name evidence="7" type="ORF">HD594_000752</name>
</gene>
<feature type="transmembrane region" description="Helical" evidence="6">
    <location>
        <begin position="309"/>
        <end position="330"/>
    </location>
</feature>
<feature type="region of interest" description="Disordered" evidence="5">
    <location>
        <begin position="419"/>
        <end position="439"/>
    </location>
</feature>
<evidence type="ECO:0000313" key="8">
    <source>
        <dbReference type="Proteomes" id="UP000537775"/>
    </source>
</evidence>
<keyword evidence="4 6" id="KW-0472">Membrane</keyword>
<dbReference type="PANTHER" id="PTHR43427:SF9">
    <property type="entry name" value="ION-TRANSPORT PROTEIN YFEO-RELATED"/>
    <property type="match status" value="1"/>
</dbReference>
<dbReference type="SUPFAM" id="SSF81340">
    <property type="entry name" value="Clc chloride channel"/>
    <property type="match status" value="1"/>
</dbReference>
<feature type="transmembrane region" description="Helical" evidence="6">
    <location>
        <begin position="154"/>
        <end position="178"/>
    </location>
</feature>
<keyword evidence="2 6" id="KW-0812">Transmembrane</keyword>
<dbReference type="Proteomes" id="UP000537775">
    <property type="component" value="Unassembled WGS sequence"/>
</dbReference>
<evidence type="ECO:0000256" key="2">
    <source>
        <dbReference type="ARBA" id="ARBA00022692"/>
    </source>
</evidence>
<dbReference type="PANTHER" id="PTHR43427">
    <property type="entry name" value="CHLORIDE CHANNEL PROTEIN CLC-E"/>
    <property type="match status" value="1"/>
</dbReference>
<comment type="caution">
    <text evidence="7">The sequence shown here is derived from an EMBL/GenBank/DDBJ whole genome shotgun (WGS) entry which is preliminary data.</text>
</comment>
<evidence type="ECO:0000313" key="7">
    <source>
        <dbReference type="EMBL" id="MBB6390439.1"/>
    </source>
</evidence>
<organism evidence="7 8">
    <name type="scientific">Microbacterium thalassium</name>
    <dbReference type="NCBI Taxonomy" id="362649"/>
    <lineage>
        <taxon>Bacteria</taxon>
        <taxon>Bacillati</taxon>
        <taxon>Actinomycetota</taxon>
        <taxon>Actinomycetes</taxon>
        <taxon>Micrococcales</taxon>
        <taxon>Microbacteriaceae</taxon>
        <taxon>Microbacterium</taxon>
    </lineage>
</organism>
<feature type="transmembrane region" description="Helical" evidence="6">
    <location>
        <begin position="17"/>
        <end position="38"/>
    </location>
</feature>
<proteinExistence type="predicted"/>
<feature type="compositionally biased region" description="Basic and acidic residues" evidence="5">
    <location>
        <begin position="419"/>
        <end position="433"/>
    </location>
</feature>
<dbReference type="GO" id="GO:0015108">
    <property type="term" value="F:chloride transmembrane transporter activity"/>
    <property type="evidence" value="ECO:0007669"/>
    <property type="project" value="InterPro"/>
</dbReference>
<evidence type="ECO:0000256" key="3">
    <source>
        <dbReference type="ARBA" id="ARBA00022989"/>
    </source>
</evidence>
<dbReference type="PRINTS" id="PR00762">
    <property type="entry name" value="CLCHANNEL"/>
</dbReference>
<evidence type="ECO:0000256" key="6">
    <source>
        <dbReference type="SAM" id="Phobius"/>
    </source>
</evidence>
<feature type="transmembrane region" description="Helical" evidence="6">
    <location>
        <begin position="107"/>
        <end position="125"/>
    </location>
</feature>
<sequence>MSGDGQAAAIDPTPKRLLALTVPAVAVGVLAALVLWLLDEAALGLEWVLWDAAPGLVGVDGDSGWWIFITLTIVGLLVGLVLWLVPGHGGPDSATVELDAPVQPMKYVPGIALASILTLGGGVSLGPESPIIGIITAMTVWALTKLWPQFPVRLSVVLALAGTIGALFGTPIAAALVLTGPVAAAPGRGSLWDRLFLPVAAASAGAVTTHLLGGGIHPVPGIEPYGGPQPLDIVWGMLIATVAAGLGLLTAWALPPLHRLLRRLMRHPFLVPAVGGVLLGALGAIGGPVTLFKGLDQSAELIEGVDTYTAGQLAIILGVKMVALVVAAAASFRGGRIFPAIFLGIATGMLFHALVPDIPFGLALSAGVLGFTLAISRDGWIGIFAAIAIVGDITLIPMVCVAVLPAWLLVSRGPEMIVHPEHDETGPDEKAPKDQSPSA</sequence>
<evidence type="ECO:0000256" key="1">
    <source>
        <dbReference type="ARBA" id="ARBA00004141"/>
    </source>
</evidence>
<feature type="transmembrane region" description="Helical" evidence="6">
    <location>
        <begin position="337"/>
        <end position="354"/>
    </location>
</feature>
<feature type="transmembrane region" description="Helical" evidence="6">
    <location>
        <begin position="383"/>
        <end position="410"/>
    </location>
</feature>
<dbReference type="Pfam" id="PF00654">
    <property type="entry name" value="Voltage_CLC"/>
    <property type="match status" value="1"/>
</dbReference>
<reference evidence="7 8" key="1">
    <citation type="submission" date="2020-08" db="EMBL/GenBank/DDBJ databases">
        <title>Sequencing the genomes of 1000 actinobacteria strains.</title>
        <authorList>
            <person name="Klenk H.-P."/>
        </authorList>
    </citation>
    <scope>NUCLEOTIDE SEQUENCE [LARGE SCALE GENOMIC DNA]</scope>
    <source>
        <strain evidence="7 8">DSM 12511</strain>
    </source>
</reference>
<dbReference type="InterPro" id="IPR050368">
    <property type="entry name" value="ClC-type_chloride_channel"/>
</dbReference>
<accession>A0A7X0KTU2</accession>
<keyword evidence="8" id="KW-1185">Reference proteome</keyword>
<dbReference type="InterPro" id="IPR014743">
    <property type="entry name" value="Cl-channel_core"/>
</dbReference>
<protein>
    <submittedName>
        <fullName evidence="7">H+/Cl- antiporter ClcA</fullName>
    </submittedName>
</protein>
<dbReference type="NCBIfam" id="NF002971">
    <property type="entry name" value="PRK03655.1"/>
    <property type="match status" value="1"/>
</dbReference>
<evidence type="ECO:0000256" key="4">
    <source>
        <dbReference type="ARBA" id="ARBA00023136"/>
    </source>
</evidence>
<feature type="transmembrane region" description="Helical" evidence="6">
    <location>
        <begin position="65"/>
        <end position="86"/>
    </location>
</feature>